<sequence length="66" mass="7481">MGFLPWSSITANPQFSPNSQEPARRQESQTRKEGRKNIVIINGGTSGQQDEGEKSESEELQLMWKM</sequence>
<feature type="compositionally biased region" description="Basic and acidic residues" evidence="1">
    <location>
        <begin position="22"/>
        <end position="36"/>
    </location>
</feature>
<evidence type="ECO:0000313" key="3">
    <source>
        <dbReference type="Proteomes" id="UP000314294"/>
    </source>
</evidence>
<gene>
    <name evidence="2" type="ORF">EYF80_055362</name>
</gene>
<proteinExistence type="predicted"/>
<dbReference type="EMBL" id="SRLO01001955">
    <property type="protein sequence ID" value="TNN34480.1"/>
    <property type="molecule type" value="Genomic_DNA"/>
</dbReference>
<dbReference type="Proteomes" id="UP000314294">
    <property type="component" value="Unassembled WGS sequence"/>
</dbReference>
<organism evidence="2 3">
    <name type="scientific">Liparis tanakae</name>
    <name type="common">Tanaka's snailfish</name>
    <dbReference type="NCBI Taxonomy" id="230148"/>
    <lineage>
        <taxon>Eukaryota</taxon>
        <taxon>Metazoa</taxon>
        <taxon>Chordata</taxon>
        <taxon>Craniata</taxon>
        <taxon>Vertebrata</taxon>
        <taxon>Euteleostomi</taxon>
        <taxon>Actinopterygii</taxon>
        <taxon>Neopterygii</taxon>
        <taxon>Teleostei</taxon>
        <taxon>Neoteleostei</taxon>
        <taxon>Acanthomorphata</taxon>
        <taxon>Eupercaria</taxon>
        <taxon>Perciformes</taxon>
        <taxon>Cottioidei</taxon>
        <taxon>Cottales</taxon>
        <taxon>Liparidae</taxon>
        <taxon>Liparis</taxon>
    </lineage>
</organism>
<evidence type="ECO:0000313" key="2">
    <source>
        <dbReference type="EMBL" id="TNN34480.1"/>
    </source>
</evidence>
<dbReference type="AlphaFoldDB" id="A0A4Z2F0T8"/>
<keyword evidence="3" id="KW-1185">Reference proteome</keyword>
<evidence type="ECO:0000256" key="1">
    <source>
        <dbReference type="SAM" id="MobiDB-lite"/>
    </source>
</evidence>
<feature type="region of interest" description="Disordered" evidence="1">
    <location>
        <begin position="1"/>
        <end position="66"/>
    </location>
</feature>
<comment type="caution">
    <text evidence="2">The sequence shown here is derived from an EMBL/GenBank/DDBJ whole genome shotgun (WGS) entry which is preliminary data.</text>
</comment>
<feature type="compositionally biased region" description="Polar residues" evidence="1">
    <location>
        <begin position="7"/>
        <end position="21"/>
    </location>
</feature>
<name>A0A4Z2F0T8_9TELE</name>
<protein>
    <submittedName>
        <fullName evidence="2">Uncharacterized protein</fullName>
    </submittedName>
</protein>
<reference evidence="2 3" key="1">
    <citation type="submission" date="2019-03" db="EMBL/GenBank/DDBJ databases">
        <title>First draft genome of Liparis tanakae, snailfish: a comprehensive survey of snailfish specific genes.</title>
        <authorList>
            <person name="Kim W."/>
            <person name="Song I."/>
            <person name="Jeong J.-H."/>
            <person name="Kim D."/>
            <person name="Kim S."/>
            <person name="Ryu S."/>
            <person name="Song J.Y."/>
            <person name="Lee S.K."/>
        </authorList>
    </citation>
    <scope>NUCLEOTIDE SEQUENCE [LARGE SCALE GENOMIC DNA]</scope>
    <source>
        <tissue evidence="2">Muscle</tissue>
    </source>
</reference>
<accession>A0A4Z2F0T8</accession>